<keyword evidence="2" id="KW-1185">Reference proteome</keyword>
<accession>A0A4C1UBA3</accession>
<comment type="caution">
    <text evidence="1">The sequence shown here is derived from an EMBL/GenBank/DDBJ whole genome shotgun (WGS) entry which is preliminary data.</text>
</comment>
<dbReference type="EMBL" id="BGZK01000152">
    <property type="protein sequence ID" value="GBP23705.1"/>
    <property type="molecule type" value="Genomic_DNA"/>
</dbReference>
<sequence>MHYELLLPVKTINSGHYCQQLMRFKREVEKKRPELINIKILNHKPSTQDRLRFCRGPRTYRGWALGHTKSGPLATEPASSDTQSLELLGTQNFSLWSGREIDASQAERLGRLSIACSAFSLALSAQAERDNELCFFVSYTRPMSTPVYCEHPAGRRSDYAVLGGVKRAL</sequence>
<dbReference type="OrthoDB" id="6931130at2759"/>
<protein>
    <submittedName>
        <fullName evidence="1">Uncharacterized protein</fullName>
    </submittedName>
</protein>
<organism evidence="1 2">
    <name type="scientific">Eumeta variegata</name>
    <name type="common">Bagworm moth</name>
    <name type="synonym">Eumeta japonica</name>
    <dbReference type="NCBI Taxonomy" id="151549"/>
    <lineage>
        <taxon>Eukaryota</taxon>
        <taxon>Metazoa</taxon>
        <taxon>Ecdysozoa</taxon>
        <taxon>Arthropoda</taxon>
        <taxon>Hexapoda</taxon>
        <taxon>Insecta</taxon>
        <taxon>Pterygota</taxon>
        <taxon>Neoptera</taxon>
        <taxon>Endopterygota</taxon>
        <taxon>Lepidoptera</taxon>
        <taxon>Glossata</taxon>
        <taxon>Ditrysia</taxon>
        <taxon>Tineoidea</taxon>
        <taxon>Psychidae</taxon>
        <taxon>Oiketicinae</taxon>
        <taxon>Eumeta</taxon>
    </lineage>
</organism>
<gene>
    <name evidence="1" type="ORF">EVAR_80322_1</name>
</gene>
<evidence type="ECO:0000313" key="1">
    <source>
        <dbReference type="EMBL" id="GBP23705.1"/>
    </source>
</evidence>
<dbReference type="AlphaFoldDB" id="A0A4C1UBA3"/>
<evidence type="ECO:0000313" key="2">
    <source>
        <dbReference type="Proteomes" id="UP000299102"/>
    </source>
</evidence>
<reference evidence="1 2" key="1">
    <citation type="journal article" date="2019" name="Commun. Biol.">
        <title>The bagworm genome reveals a unique fibroin gene that provides high tensile strength.</title>
        <authorList>
            <person name="Kono N."/>
            <person name="Nakamura H."/>
            <person name="Ohtoshi R."/>
            <person name="Tomita M."/>
            <person name="Numata K."/>
            <person name="Arakawa K."/>
        </authorList>
    </citation>
    <scope>NUCLEOTIDE SEQUENCE [LARGE SCALE GENOMIC DNA]</scope>
</reference>
<dbReference type="Proteomes" id="UP000299102">
    <property type="component" value="Unassembled WGS sequence"/>
</dbReference>
<proteinExistence type="predicted"/>
<name>A0A4C1UBA3_EUMVA</name>